<feature type="region of interest" description="Disordered" evidence="12">
    <location>
        <begin position="523"/>
        <end position="734"/>
    </location>
</feature>
<dbReference type="InterPro" id="IPR006084">
    <property type="entry name" value="XPG/Rad2"/>
</dbReference>
<dbReference type="InterPro" id="IPR006085">
    <property type="entry name" value="XPG_DNA_repair_N"/>
</dbReference>
<comment type="caution">
    <text evidence="15">The sequence shown here is derived from an EMBL/GenBank/DDBJ whole genome shotgun (WGS) entry which is preliminary data.</text>
</comment>
<feature type="domain" description="XPG N-terminal" evidence="14">
    <location>
        <begin position="1"/>
        <end position="104"/>
    </location>
</feature>
<dbReference type="GO" id="GO:0006281">
    <property type="term" value="P:DNA repair"/>
    <property type="evidence" value="ECO:0007669"/>
    <property type="project" value="UniProtKB-KW"/>
</dbReference>
<keyword evidence="6" id="KW-0378">Hydrolase</keyword>
<accession>A0A9W6Z7I0</accession>
<dbReference type="SUPFAM" id="SSF47807">
    <property type="entry name" value="5' to 3' exonuclease, C-terminal subdomain"/>
    <property type="match status" value="1"/>
</dbReference>
<feature type="compositionally biased region" description="Low complexity" evidence="12">
    <location>
        <begin position="523"/>
        <end position="541"/>
    </location>
</feature>
<dbReference type="Gene3D" id="3.40.50.1010">
    <property type="entry name" value="5'-nuclease"/>
    <property type="match status" value="1"/>
</dbReference>
<evidence type="ECO:0000256" key="6">
    <source>
        <dbReference type="ARBA" id="ARBA00022801"/>
    </source>
</evidence>
<dbReference type="SMART" id="SM00485">
    <property type="entry name" value="XPGN"/>
    <property type="match status" value="1"/>
</dbReference>
<keyword evidence="8" id="KW-0238">DNA-binding</keyword>
<keyword evidence="2" id="KW-0597">Phosphoprotein</keyword>
<evidence type="ECO:0000256" key="12">
    <source>
        <dbReference type="SAM" id="MobiDB-lite"/>
    </source>
</evidence>
<evidence type="ECO:0000256" key="5">
    <source>
        <dbReference type="ARBA" id="ARBA00022763"/>
    </source>
</evidence>
<dbReference type="EMBL" id="BRXZ01003083">
    <property type="protein sequence ID" value="GMH46896.1"/>
    <property type="molecule type" value="Genomic_DNA"/>
</dbReference>
<evidence type="ECO:0000256" key="10">
    <source>
        <dbReference type="ARBA" id="ARBA00023204"/>
    </source>
</evidence>
<dbReference type="GO" id="GO:0017108">
    <property type="term" value="F:5'-flap endonuclease activity"/>
    <property type="evidence" value="ECO:0007669"/>
    <property type="project" value="TreeGrafter"/>
</dbReference>
<dbReference type="CDD" id="cd09857">
    <property type="entry name" value="PIN_EXO1"/>
    <property type="match status" value="1"/>
</dbReference>
<keyword evidence="10" id="KW-0234">DNA repair</keyword>
<feature type="compositionally biased region" description="Basic and acidic residues" evidence="12">
    <location>
        <begin position="477"/>
        <end position="486"/>
    </location>
</feature>
<dbReference type="GO" id="GO:0005634">
    <property type="term" value="C:nucleus"/>
    <property type="evidence" value="ECO:0007669"/>
    <property type="project" value="UniProtKB-SubCell"/>
</dbReference>
<dbReference type="Pfam" id="PF00867">
    <property type="entry name" value="XPG_I"/>
    <property type="match status" value="1"/>
</dbReference>
<protein>
    <recommendedName>
        <fullName evidence="17">Exonuclease 1</fullName>
    </recommendedName>
</protein>
<evidence type="ECO:0000259" key="13">
    <source>
        <dbReference type="SMART" id="SM00484"/>
    </source>
</evidence>
<dbReference type="OrthoDB" id="26491at2759"/>
<feature type="region of interest" description="Disordered" evidence="12">
    <location>
        <begin position="402"/>
        <end position="486"/>
    </location>
</feature>
<evidence type="ECO:0000256" key="11">
    <source>
        <dbReference type="ARBA" id="ARBA00023242"/>
    </source>
</evidence>
<keyword evidence="16" id="KW-1185">Reference proteome</keyword>
<dbReference type="PRINTS" id="PR00853">
    <property type="entry name" value="XPGRADSUPER"/>
</dbReference>
<dbReference type="Pfam" id="PF00752">
    <property type="entry name" value="XPG_N"/>
    <property type="match status" value="1"/>
</dbReference>
<evidence type="ECO:0000313" key="15">
    <source>
        <dbReference type="EMBL" id="GMH46896.1"/>
    </source>
</evidence>
<organism evidence="15 16">
    <name type="scientific">Triparma retinervis</name>
    <dbReference type="NCBI Taxonomy" id="2557542"/>
    <lineage>
        <taxon>Eukaryota</taxon>
        <taxon>Sar</taxon>
        <taxon>Stramenopiles</taxon>
        <taxon>Ochrophyta</taxon>
        <taxon>Bolidophyceae</taxon>
        <taxon>Parmales</taxon>
        <taxon>Triparmaceae</taxon>
        <taxon>Triparma</taxon>
    </lineage>
</organism>
<dbReference type="SMART" id="SM00484">
    <property type="entry name" value="XPGI"/>
    <property type="match status" value="1"/>
</dbReference>
<evidence type="ECO:0008006" key="17">
    <source>
        <dbReference type="Google" id="ProtNLM"/>
    </source>
</evidence>
<keyword evidence="4" id="KW-0255">Endonuclease</keyword>
<evidence type="ECO:0000256" key="4">
    <source>
        <dbReference type="ARBA" id="ARBA00022759"/>
    </source>
</evidence>
<feature type="compositionally biased region" description="Gly residues" evidence="12">
    <location>
        <begin position="711"/>
        <end position="722"/>
    </location>
</feature>
<dbReference type="GO" id="GO:0004527">
    <property type="term" value="F:exonuclease activity"/>
    <property type="evidence" value="ECO:0007669"/>
    <property type="project" value="UniProtKB-KW"/>
</dbReference>
<dbReference type="InterPro" id="IPR029060">
    <property type="entry name" value="PIN-like_dom_sf"/>
</dbReference>
<dbReference type="InterPro" id="IPR044752">
    <property type="entry name" value="PIN-like_EXO1"/>
</dbReference>
<feature type="compositionally biased region" description="Low complexity" evidence="12">
    <location>
        <begin position="661"/>
        <end position="671"/>
    </location>
</feature>
<keyword evidence="5" id="KW-0227">DNA damage</keyword>
<dbReference type="Proteomes" id="UP001165082">
    <property type="component" value="Unassembled WGS sequence"/>
</dbReference>
<gene>
    <name evidence="15" type="ORF">TrRE_jg1322</name>
</gene>
<evidence type="ECO:0000256" key="7">
    <source>
        <dbReference type="ARBA" id="ARBA00022839"/>
    </source>
</evidence>
<feature type="compositionally biased region" description="Basic residues" evidence="12">
    <location>
        <begin position="460"/>
        <end position="470"/>
    </location>
</feature>
<name>A0A9W6Z7I0_9STRA</name>
<dbReference type="InterPro" id="IPR006086">
    <property type="entry name" value="XPG-I_dom"/>
</dbReference>
<reference evidence="15" key="1">
    <citation type="submission" date="2022-07" db="EMBL/GenBank/DDBJ databases">
        <title>Genome analysis of Parmales, a sister group of diatoms, reveals the evolutionary specialization of diatoms from phago-mixotrophs to photoautotrophs.</title>
        <authorList>
            <person name="Ban H."/>
            <person name="Sato S."/>
            <person name="Yoshikawa S."/>
            <person name="Kazumasa Y."/>
            <person name="Nakamura Y."/>
            <person name="Ichinomiya M."/>
            <person name="Saitoh K."/>
            <person name="Sato N."/>
            <person name="Blanc-Mathieu R."/>
            <person name="Endo H."/>
            <person name="Kuwata A."/>
            <person name="Ogata H."/>
        </authorList>
    </citation>
    <scope>NUCLEOTIDE SEQUENCE</scope>
</reference>
<dbReference type="Gene3D" id="1.10.150.20">
    <property type="entry name" value="5' to 3' exonuclease, C-terminal subdomain"/>
    <property type="match status" value="1"/>
</dbReference>
<proteinExistence type="predicted"/>
<evidence type="ECO:0000256" key="2">
    <source>
        <dbReference type="ARBA" id="ARBA00022553"/>
    </source>
</evidence>
<dbReference type="InterPro" id="IPR036279">
    <property type="entry name" value="5-3_exonuclease_C_sf"/>
</dbReference>
<keyword evidence="9" id="KW-0496">Mitochondrion</keyword>
<keyword evidence="11" id="KW-0539">Nucleus</keyword>
<dbReference type="SUPFAM" id="SSF88723">
    <property type="entry name" value="PIN domain-like"/>
    <property type="match status" value="1"/>
</dbReference>
<dbReference type="GO" id="GO:0046872">
    <property type="term" value="F:metal ion binding"/>
    <property type="evidence" value="ECO:0007669"/>
    <property type="project" value="InterPro"/>
</dbReference>
<dbReference type="FunFam" id="3.40.50.1010:FF:000111">
    <property type="entry name" value="Exonuclease 1"/>
    <property type="match status" value="1"/>
</dbReference>
<keyword evidence="7" id="KW-0269">Exonuclease</keyword>
<evidence type="ECO:0000256" key="8">
    <source>
        <dbReference type="ARBA" id="ARBA00023125"/>
    </source>
</evidence>
<evidence type="ECO:0000313" key="16">
    <source>
        <dbReference type="Proteomes" id="UP001165082"/>
    </source>
</evidence>
<dbReference type="AlphaFoldDB" id="A0A9W6Z7I0"/>
<dbReference type="PANTHER" id="PTHR11081">
    <property type="entry name" value="FLAP ENDONUCLEASE FAMILY MEMBER"/>
    <property type="match status" value="1"/>
</dbReference>
<keyword evidence="3" id="KW-0540">Nuclease</keyword>
<comment type="subcellular location">
    <subcellularLocation>
        <location evidence="1">Nucleus</location>
    </subcellularLocation>
</comment>
<feature type="compositionally biased region" description="Basic and acidic residues" evidence="12">
    <location>
        <begin position="423"/>
        <end position="436"/>
    </location>
</feature>
<dbReference type="PANTHER" id="PTHR11081:SF65">
    <property type="entry name" value="DNA DAMAGE-INDUCIBLE PROTEIN DIN7-RELATED"/>
    <property type="match status" value="1"/>
</dbReference>
<feature type="compositionally biased region" description="Basic residues" evidence="12">
    <location>
        <begin position="642"/>
        <end position="651"/>
    </location>
</feature>
<evidence type="ECO:0000256" key="9">
    <source>
        <dbReference type="ARBA" id="ARBA00023128"/>
    </source>
</evidence>
<dbReference type="GO" id="GO:0003677">
    <property type="term" value="F:DNA binding"/>
    <property type="evidence" value="ECO:0007669"/>
    <property type="project" value="UniProtKB-KW"/>
</dbReference>
<evidence type="ECO:0000256" key="3">
    <source>
        <dbReference type="ARBA" id="ARBA00022722"/>
    </source>
</evidence>
<evidence type="ECO:0000256" key="1">
    <source>
        <dbReference type="ARBA" id="ARBA00004123"/>
    </source>
</evidence>
<evidence type="ECO:0000259" key="14">
    <source>
        <dbReference type="SMART" id="SM00485"/>
    </source>
</evidence>
<feature type="domain" description="XPG-I" evidence="13">
    <location>
        <begin position="154"/>
        <end position="229"/>
    </location>
</feature>
<feature type="compositionally biased region" description="Basic and acidic residues" evidence="12">
    <location>
        <begin position="604"/>
        <end position="618"/>
    </location>
</feature>
<sequence length="734" mass="80825">MGIQELLKWVSPYTERHHMTSFTGARLAIDASSWLFKSAYPCAERLNGPDGEMVCKDQYCRYMMRRCEQLLGCGVKEVVLVFDGVRVPLKEDTNNDRREKRMANLAEGRRLRAIGRHREADAYFMKTAFATPLMATNVASAVRRRWGSTQTSKVRCVFSPFEADAQLVSLVMEGAIDAVVTEDSDLLVYSMSTNTAFPVLFKLDPNSMECDVLDLGFMMPRRGVEVPNLTPLHGKDDKFSGLMRYINDKEKRFGEGRRMFIQACILSGCDYVERLPKCGAIRAFKGIVKEGDRKGGDRVKFFIKGWEGERKGKGLETKGGEGGETRREKAMADMNEYEILVAKAEAVFWYHKVLKLKTGKVEHLQEPGTDDGMPLLDRWEGSVEEFMGGQGFIEGEVDVDAKEDNKSGGGGGGWMLKLNSTKKPKEEDDVKAEKGKSTATSSFAAGFNLGDDDKGNMGKTPKRLERRKSKGGFMKGGGKEKVKATTTSLDKDDLMSRFFGGSKSASNTTTRTVTTTTLTNTISMSSTKSTSSTHSSTQASTIRGLVSMSTSQESDSDCIDSPVTKRGPSVGLAERFRAGQGKGWDDPGVKKPAAKKKIGLMEKFGFKKKDMQWEERKTSPRKKAKREKEREIITVDESPPRRSPRKHKSKHSGRENQSPNAKAAKAAAEAAGGSKNTNNTFKTTAVKKKSKLAKSLDRFKFSFNKKRKSEGGGANGGGGGGEGEGEGGKKARML</sequence>